<evidence type="ECO:0000259" key="2">
    <source>
        <dbReference type="Pfam" id="PF13400"/>
    </source>
</evidence>
<gene>
    <name evidence="3" type="ORF">LT85_3806</name>
</gene>
<feature type="transmembrane region" description="Helical" evidence="1">
    <location>
        <begin position="16"/>
        <end position="36"/>
    </location>
</feature>
<dbReference type="AlphaFoldDB" id="A0A0A1FH56"/>
<keyword evidence="1" id="KW-0472">Membrane</keyword>
<keyword evidence="4" id="KW-1185">Reference proteome</keyword>
<dbReference type="Proteomes" id="UP000030302">
    <property type="component" value="Chromosome"/>
</dbReference>
<evidence type="ECO:0000313" key="3">
    <source>
        <dbReference type="EMBL" id="AIY42964.1"/>
    </source>
</evidence>
<sequence length="426" mass="44251">MDSAFCHCKCHRQDGAVIVTVSLVLLFLMGFMGIALDLGHLFVVKTELQTAMDSCALAAAQELDGESTALTRAVSAGMTAGNLNNVNFQSATWSGQGKVVSADITFKDSGYLSTSTAANAKYAQCQHTQSSVNMWLLKAMGAFSGNGAAYPNTQNVLALAVATRASSQTTCPIPVGLKPKTGGTAPNYGFQVGEWVDMIGKGTQVNGELGWYNLDGSTSASETRAELGEPGYCGTKLGDTLGTPGTQTTVDTPWNQRFGIYKNSDPGPSVNHPDFSGYAYTSTNWTNAVPQNAWSGMPAAGSAPSAANFTTKRAAFASYDDTGSSLSGGDSITGLKLNSFKTLATPGTGGQHNLYGFSRRLVTSPVVDASSKVIDYACMFMLQPLSGPTVDVQLEFLGNAGDKASPCTTNGLAGGSAGPLVPVLVR</sequence>
<keyword evidence="1" id="KW-0812">Transmembrane</keyword>
<reference evidence="4" key="1">
    <citation type="journal article" date="2014" name="Soil Biol. Biochem.">
        <title>Structure and function of bacterial communities in ageing soils: Insights from the Mendocino ecological staircase.</title>
        <authorList>
            <person name="Uroz S."/>
            <person name="Tech J.J."/>
            <person name="Sawaya N.A."/>
            <person name="Frey-Klett P."/>
            <person name="Leveau J.H.J."/>
        </authorList>
    </citation>
    <scope>NUCLEOTIDE SEQUENCE [LARGE SCALE GENOMIC DNA]</scope>
    <source>
        <strain evidence="4">Cal35</strain>
    </source>
</reference>
<feature type="domain" description="Putative Flp pilus-assembly TadG-like N-terminal" evidence="2">
    <location>
        <begin position="15"/>
        <end position="61"/>
    </location>
</feature>
<dbReference type="STRING" id="279058.LT85_3806"/>
<evidence type="ECO:0000256" key="1">
    <source>
        <dbReference type="SAM" id="Phobius"/>
    </source>
</evidence>
<proteinExistence type="predicted"/>
<organism evidence="3 4">
    <name type="scientific">Collimonas arenae</name>
    <dbReference type="NCBI Taxonomy" id="279058"/>
    <lineage>
        <taxon>Bacteria</taxon>
        <taxon>Pseudomonadati</taxon>
        <taxon>Pseudomonadota</taxon>
        <taxon>Betaproteobacteria</taxon>
        <taxon>Burkholderiales</taxon>
        <taxon>Oxalobacteraceae</taxon>
        <taxon>Collimonas</taxon>
    </lineage>
</organism>
<accession>A0A0A1FH56</accession>
<dbReference type="KEGG" id="care:LT85_3806"/>
<dbReference type="EMBL" id="CP009962">
    <property type="protein sequence ID" value="AIY42964.1"/>
    <property type="molecule type" value="Genomic_DNA"/>
</dbReference>
<name>A0A0A1FH56_9BURK</name>
<dbReference type="Pfam" id="PF13400">
    <property type="entry name" value="Tad"/>
    <property type="match status" value="1"/>
</dbReference>
<dbReference type="HOGENOM" id="CLU_655079_0_0_4"/>
<protein>
    <submittedName>
        <fullName evidence="3">von Willebrand factor type A domain protein</fullName>
    </submittedName>
</protein>
<evidence type="ECO:0000313" key="4">
    <source>
        <dbReference type="Proteomes" id="UP000030302"/>
    </source>
</evidence>
<keyword evidence="1" id="KW-1133">Transmembrane helix</keyword>
<dbReference type="InterPro" id="IPR028087">
    <property type="entry name" value="Tad_N"/>
</dbReference>